<evidence type="ECO:0000256" key="1">
    <source>
        <dbReference type="SAM" id="MobiDB-lite"/>
    </source>
</evidence>
<proteinExistence type="predicted"/>
<dbReference type="RefSeq" id="WP_207978166.1">
    <property type="nucleotide sequence ID" value="NZ_JAGDEL010000007.1"/>
</dbReference>
<comment type="caution">
    <text evidence="2">The sequence shown here is derived from an EMBL/GenBank/DDBJ whole genome shotgun (WGS) entry which is preliminary data.</text>
</comment>
<protein>
    <submittedName>
        <fullName evidence="2">Uncharacterized protein</fullName>
    </submittedName>
</protein>
<evidence type="ECO:0000313" key="3">
    <source>
        <dbReference type="Proteomes" id="UP000663981"/>
    </source>
</evidence>
<feature type="region of interest" description="Disordered" evidence="1">
    <location>
        <begin position="28"/>
        <end position="75"/>
    </location>
</feature>
<dbReference type="Proteomes" id="UP000663981">
    <property type="component" value="Unassembled WGS sequence"/>
</dbReference>
<keyword evidence="3" id="KW-1185">Reference proteome</keyword>
<dbReference type="EMBL" id="JAGDEL010000007">
    <property type="protein sequence ID" value="MBO1512267.1"/>
    <property type="molecule type" value="Genomic_DNA"/>
</dbReference>
<name>A0ABS3N1X7_9BACI</name>
<organism evidence="2 3">
    <name type="scientific">Metabacillus bambusae</name>
    <dbReference type="NCBI Taxonomy" id="2795218"/>
    <lineage>
        <taxon>Bacteria</taxon>
        <taxon>Bacillati</taxon>
        <taxon>Bacillota</taxon>
        <taxon>Bacilli</taxon>
        <taxon>Bacillales</taxon>
        <taxon>Bacillaceae</taxon>
        <taxon>Metabacillus</taxon>
    </lineage>
</organism>
<gene>
    <name evidence="2" type="ORF">I7822_11375</name>
</gene>
<accession>A0ABS3N1X7</accession>
<evidence type="ECO:0000313" key="2">
    <source>
        <dbReference type="EMBL" id="MBO1512267.1"/>
    </source>
</evidence>
<sequence length="163" mass="19100">MELTELLTNPLVWGLLVWLFSRFFTSNKKDEETPKKQPNQRENRPNPRPNPRQNSRPNPKPVMTTVERNPRNEAKPALQTVQQAYESMKNQATEKTEKTRIVKEQPKKSKVVLNEQFPKVNRNIKQNNLIIDQQKAVQGVIWSEILGAPRSKNPHYTRNKRHS</sequence>
<reference evidence="2 3" key="1">
    <citation type="submission" date="2021-03" db="EMBL/GenBank/DDBJ databases">
        <title>Whole genome sequence of Metabacillus bambusae BG109.</title>
        <authorList>
            <person name="Jeong J.W."/>
        </authorList>
    </citation>
    <scope>NUCLEOTIDE SEQUENCE [LARGE SCALE GENOMIC DNA]</scope>
    <source>
        <strain evidence="2 3">BG109</strain>
    </source>
</reference>
<feature type="compositionally biased region" description="Basic and acidic residues" evidence="1">
    <location>
        <begin position="28"/>
        <end position="45"/>
    </location>
</feature>